<protein>
    <recommendedName>
        <fullName evidence="4">2-phospho-L-lactate transferase</fullName>
    </recommendedName>
</protein>
<dbReference type="InterPro" id="IPR038136">
    <property type="entry name" value="CofD-like_dom_sf"/>
</dbReference>
<evidence type="ECO:0000256" key="1">
    <source>
        <dbReference type="ARBA" id="ARBA00022679"/>
    </source>
</evidence>
<evidence type="ECO:0008006" key="4">
    <source>
        <dbReference type="Google" id="ProtNLM"/>
    </source>
</evidence>
<sequence>VHQFCEPVVTGLRFEGASAAVLLPSISAALADPDLTAVILCPSNPFLSLDPILATADLRCRLQDCVAPVVAVSPMIGSKAFKGPTAKIMQELGHAPSTLSVAHYYADILDGYVIDGTDAKISDDIEKIGIKIKTAGTLMDSLDQKQRLAADVVAFSETIGRECSRSRMGNQNV</sequence>
<keyword evidence="2" id="KW-0460">Magnesium</keyword>
<dbReference type="SUPFAM" id="SSF142338">
    <property type="entry name" value="CofD-like"/>
    <property type="match status" value="1"/>
</dbReference>
<feature type="non-terminal residue" evidence="3">
    <location>
        <position position="1"/>
    </location>
</feature>
<dbReference type="PANTHER" id="PTHR43007:SF1">
    <property type="entry name" value="2-PHOSPHO-L-LACTATE TRANSFERASE"/>
    <property type="match status" value="1"/>
</dbReference>
<dbReference type="Pfam" id="PF01933">
    <property type="entry name" value="CofD"/>
    <property type="match status" value="1"/>
</dbReference>
<dbReference type="PANTHER" id="PTHR43007">
    <property type="entry name" value="2-PHOSPHO-L-LACTATE TRANSFERASE"/>
    <property type="match status" value="1"/>
</dbReference>
<reference evidence="3" key="1">
    <citation type="submission" date="2018-05" db="EMBL/GenBank/DDBJ databases">
        <authorList>
            <person name="Lanie J.A."/>
            <person name="Ng W.-L."/>
            <person name="Kazmierczak K.M."/>
            <person name="Andrzejewski T.M."/>
            <person name="Davidsen T.M."/>
            <person name="Wayne K.J."/>
            <person name="Tettelin H."/>
            <person name="Glass J.I."/>
            <person name="Rusch D."/>
            <person name="Podicherti R."/>
            <person name="Tsui H.-C.T."/>
            <person name="Winkler M.E."/>
        </authorList>
    </citation>
    <scope>NUCLEOTIDE SEQUENCE</scope>
</reference>
<dbReference type="EMBL" id="UINC01223797">
    <property type="protein sequence ID" value="SVE53139.1"/>
    <property type="molecule type" value="Genomic_DNA"/>
</dbReference>
<evidence type="ECO:0000313" key="3">
    <source>
        <dbReference type="EMBL" id="SVE53139.1"/>
    </source>
</evidence>
<dbReference type="InterPro" id="IPR002882">
    <property type="entry name" value="CofD"/>
</dbReference>
<dbReference type="GO" id="GO:0000287">
    <property type="term" value="F:magnesium ion binding"/>
    <property type="evidence" value="ECO:0007669"/>
    <property type="project" value="InterPro"/>
</dbReference>
<dbReference type="AlphaFoldDB" id="A0A383E940"/>
<proteinExistence type="predicted"/>
<keyword evidence="1" id="KW-0808">Transferase</keyword>
<organism evidence="3">
    <name type="scientific">marine metagenome</name>
    <dbReference type="NCBI Taxonomy" id="408172"/>
    <lineage>
        <taxon>unclassified sequences</taxon>
        <taxon>metagenomes</taxon>
        <taxon>ecological metagenomes</taxon>
    </lineage>
</organism>
<name>A0A383E940_9ZZZZ</name>
<accession>A0A383E940</accession>
<dbReference type="Gene3D" id="3.40.50.10680">
    <property type="entry name" value="CofD-like domains"/>
    <property type="match status" value="1"/>
</dbReference>
<dbReference type="GO" id="GO:0043743">
    <property type="term" value="F:LPPG:FO 2-phospho-L-lactate transferase activity"/>
    <property type="evidence" value="ECO:0007669"/>
    <property type="project" value="InterPro"/>
</dbReference>
<gene>
    <name evidence="3" type="ORF">METZ01_LOCUS505993</name>
</gene>
<evidence type="ECO:0000256" key="2">
    <source>
        <dbReference type="ARBA" id="ARBA00022842"/>
    </source>
</evidence>
<dbReference type="InterPro" id="IPR010115">
    <property type="entry name" value="FbiA/CofD"/>
</dbReference>